<dbReference type="AlphaFoldDB" id="D5SKB4"/>
<evidence type="ECO:0000313" key="2">
    <source>
        <dbReference type="EMBL" id="EFG04357.2"/>
    </source>
</evidence>
<evidence type="ECO:0000313" key="3">
    <source>
        <dbReference type="Proteomes" id="UP000002357"/>
    </source>
</evidence>
<dbReference type="eggNOG" id="COG1396">
    <property type="taxonomic scope" value="Bacteria"/>
</dbReference>
<sequence>MSRIELGQKAACSASLVAKIETGSRVPQLSFAEVCDEIFPHSQGRFARLWPLAMRYAFPPWFRPYVELEWKATVVAMFHPQFFPGLVQTPEYAREMLRAGRPNKLDDLVTARIERQRILTREDPARLWVILNESVLKNCVGSSTLMRAQLTRLRDLAETPHHRVQIIPSAKFNGLVGSPFGLLSFKEGADVVHVEGFPKGYLLADPADVEMARDGYDLLKSMACPPDESAEMLDSVSKEWYS</sequence>
<keyword evidence="2" id="KW-0614">Plasmid</keyword>
<accession>D5SKB4</accession>
<protein>
    <submittedName>
        <fullName evidence="2">Helix-turn-helix protein</fullName>
    </submittedName>
</protein>
<evidence type="ECO:0000259" key="1">
    <source>
        <dbReference type="Pfam" id="PF19054"/>
    </source>
</evidence>
<name>D5SKB4_STRCL</name>
<dbReference type="Proteomes" id="UP000002357">
    <property type="component" value="Plasmid pSCL4"/>
</dbReference>
<gene>
    <name evidence="2" type="ORF">SCLAV_p0871</name>
</gene>
<dbReference type="InterPro" id="IPR043917">
    <property type="entry name" value="DUF5753"/>
</dbReference>
<dbReference type="EMBL" id="CM000914">
    <property type="protein sequence ID" value="EFG04357.2"/>
    <property type="molecule type" value="Genomic_DNA"/>
</dbReference>
<proteinExistence type="predicted"/>
<geneLocation type="plasmid" evidence="2 3">
    <name>pSCL4</name>
</geneLocation>
<dbReference type="Pfam" id="PF19054">
    <property type="entry name" value="DUF5753"/>
    <property type="match status" value="1"/>
</dbReference>
<keyword evidence="3" id="KW-1185">Reference proteome</keyword>
<organism evidence="2 3">
    <name type="scientific">Streptomyces clavuligerus</name>
    <dbReference type="NCBI Taxonomy" id="1901"/>
    <lineage>
        <taxon>Bacteria</taxon>
        <taxon>Bacillati</taxon>
        <taxon>Actinomycetota</taxon>
        <taxon>Actinomycetes</taxon>
        <taxon>Kitasatosporales</taxon>
        <taxon>Streptomycetaceae</taxon>
        <taxon>Streptomyces</taxon>
    </lineage>
</organism>
<feature type="domain" description="DUF5753" evidence="1">
    <location>
        <begin position="62"/>
        <end position="234"/>
    </location>
</feature>
<reference evidence="2 3" key="1">
    <citation type="journal article" date="2010" name="Genome Biol. Evol.">
        <title>The sequence of a 1.8-mb bacterial linear plasmid reveals a rich evolutionary reservoir of secondary metabolic pathways.</title>
        <authorList>
            <person name="Medema M.H."/>
            <person name="Trefzer A."/>
            <person name="Kovalchuk A."/>
            <person name="van den Berg M."/>
            <person name="Mueller U."/>
            <person name="Heijne W."/>
            <person name="Wu L."/>
            <person name="Alam M.T."/>
            <person name="Ronning C.M."/>
            <person name="Nierman W.C."/>
            <person name="Bovenberg R.A.L."/>
            <person name="Breitling R."/>
            <person name="Takano E."/>
        </authorList>
    </citation>
    <scope>NUCLEOTIDE SEQUENCE [LARGE SCALE GENOMIC DNA]</scope>
    <source>
        <strain evidence="3">ATCC 27064 / DSM 738 / JCM 4710 / NBRC 13307 / NCIMB 12785 / NRRL 3585 / VKM Ac-602</strain>
        <plasmid evidence="2">pSCL4</plasmid>
    </source>
</reference>